<dbReference type="InterPro" id="IPR014710">
    <property type="entry name" value="RmlC-like_jellyroll"/>
</dbReference>
<reference evidence="3 4" key="1">
    <citation type="submission" date="2019-07" db="EMBL/GenBank/DDBJ databases">
        <title>Gramella aestuarii sp. nov., isolated from a tidal flat, and emended description of Gramella echinicola.</title>
        <authorList>
            <person name="Liu L."/>
        </authorList>
    </citation>
    <scope>NUCLEOTIDE SEQUENCE [LARGE SCALE GENOMIC DNA]</scope>
    <source>
        <strain evidence="3 4">BS12</strain>
    </source>
</reference>
<evidence type="ECO:0000259" key="2">
    <source>
        <dbReference type="Pfam" id="PF07883"/>
    </source>
</evidence>
<dbReference type="Gene3D" id="2.60.120.10">
    <property type="entry name" value="Jelly Rolls"/>
    <property type="match status" value="1"/>
</dbReference>
<dbReference type="RefSeq" id="WP_156273306.1">
    <property type="nucleotide sequence ID" value="NZ_BAABGI010000002.1"/>
</dbReference>
<dbReference type="SUPFAM" id="SSF51182">
    <property type="entry name" value="RmlC-like cupins"/>
    <property type="match status" value="1"/>
</dbReference>
<dbReference type="Pfam" id="PF07883">
    <property type="entry name" value="Cupin_2"/>
    <property type="match status" value="1"/>
</dbReference>
<dbReference type="InterPro" id="IPR013096">
    <property type="entry name" value="Cupin_2"/>
</dbReference>
<evidence type="ECO:0000313" key="4">
    <source>
        <dbReference type="Proteomes" id="UP000460416"/>
    </source>
</evidence>
<organism evidence="3 4">
    <name type="scientific">Christiangramia aestuarii</name>
    <dbReference type="NCBI Taxonomy" id="1028746"/>
    <lineage>
        <taxon>Bacteria</taxon>
        <taxon>Pseudomonadati</taxon>
        <taxon>Bacteroidota</taxon>
        <taxon>Flavobacteriia</taxon>
        <taxon>Flavobacteriales</taxon>
        <taxon>Flavobacteriaceae</taxon>
        <taxon>Christiangramia</taxon>
    </lineage>
</organism>
<gene>
    <name evidence="3" type="ORF">FLP08_01440</name>
</gene>
<dbReference type="PANTHER" id="PTHR36114:SF1">
    <property type="entry name" value="16.7 KDA PROTEIN IN WHIE LOCUS"/>
    <property type="match status" value="1"/>
</dbReference>
<dbReference type="OrthoDB" id="9794183at2"/>
<feature type="region of interest" description="Disordered" evidence="1">
    <location>
        <begin position="98"/>
        <end position="119"/>
    </location>
</feature>
<dbReference type="InterPro" id="IPR011051">
    <property type="entry name" value="RmlC_Cupin_sf"/>
</dbReference>
<sequence length="119" mass="14247">MEKVNIAEKFEKFSDHWNPRIVGELNGQQVKLARLKGEFIWHSHEDEDEMFYIVKGTLKIEFRDRMVELKENEFFIVPRGVEHRPIAEQEVQVMLFEPASTQHTGKEKHELTNNRQERL</sequence>
<dbReference type="PANTHER" id="PTHR36114">
    <property type="entry name" value="16.7 KDA PROTEIN IN WHIE LOCUS"/>
    <property type="match status" value="1"/>
</dbReference>
<name>A0A7M3SX98_9FLAO</name>
<dbReference type="InterPro" id="IPR052044">
    <property type="entry name" value="PKS_Associated_Protein"/>
</dbReference>
<feature type="domain" description="Cupin type-2" evidence="2">
    <location>
        <begin position="38"/>
        <end position="95"/>
    </location>
</feature>
<dbReference type="CDD" id="cd02226">
    <property type="entry name" value="cupin_YdbB-like"/>
    <property type="match status" value="1"/>
</dbReference>
<comment type="caution">
    <text evidence="3">The sequence shown here is derived from an EMBL/GenBank/DDBJ whole genome shotgun (WGS) entry which is preliminary data.</text>
</comment>
<keyword evidence="4" id="KW-1185">Reference proteome</keyword>
<evidence type="ECO:0000256" key="1">
    <source>
        <dbReference type="SAM" id="MobiDB-lite"/>
    </source>
</evidence>
<proteinExistence type="predicted"/>
<evidence type="ECO:0000313" key="3">
    <source>
        <dbReference type="EMBL" id="MUP41229.1"/>
    </source>
</evidence>
<dbReference type="EMBL" id="VJVW01000001">
    <property type="protein sequence ID" value="MUP41229.1"/>
    <property type="molecule type" value="Genomic_DNA"/>
</dbReference>
<protein>
    <submittedName>
        <fullName evidence="3">Cupin domain-containing protein</fullName>
    </submittedName>
</protein>
<dbReference type="AlphaFoldDB" id="A0A7M3SX98"/>
<accession>A0A7M3SX98</accession>
<feature type="compositionally biased region" description="Basic and acidic residues" evidence="1">
    <location>
        <begin position="104"/>
        <end position="119"/>
    </location>
</feature>
<dbReference type="Proteomes" id="UP000460416">
    <property type="component" value="Unassembled WGS sequence"/>
</dbReference>